<gene>
    <name evidence="1" type="ORF">DWW32_00935</name>
</gene>
<reference evidence="1 2" key="1">
    <citation type="submission" date="2018-08" db="EMBL/GenBank/DDBJ databases">
        <title>A genome reference for cultivated species of the human gut microbiota.</title>
        <authorList>
            <person name="Zou Y."/>
            <person name="Xue W."/>
            <person name="Luo G."/>
        </authorList>
    </citation>
    <scope>NUCLEOTIDE SEQUENCE [LARGE SCALE GENOMIC DNA]</scope>
    <source>
        <strain evidence="1 2">AF15-20</strain>
    </source>
</reference>
<dbReference type="RefSeq" id="WP_118336775.1">
    <property type="nucleotide sequence ID" value="NZ_QRYH01000005.1"/>
</dbReference>
<dbReference type="EMBL" id="QRYQ01000001">
    <property type="protein sequence ID" value="RGU94111.1"/>
    <property type="molecule type" value="Genomic_DNA"/>
</dbReference>
<evidence type="ECO:0000313" key="1">
    <source>
        <dbReference type="EMBL" id="RGU94111.1"/>
    </source>
</evidence>
<proteinExistence type="predicted"/>
<protein>
    <submittedName>
        <fullName evidence="1">Uncharacterized protein</fullName>
    </submittedName>
</protein>
<name>A0A395WA40_9FIRM</name>
<dbReference type="AlphaFoldDB" id="A0A395WA40"/>
<accession>A0A395WA40</accession>
<comment type="caution">
    <text evidence="1">The sequence shown here is derived from an EMBL/GenBank/DDBJ whole genome shotgun (WGS) entry which is preliminary data.</text>
</comment>
<organism evidence="1 2">
    <name type="scientific">Holdemanella biformis</name>
    <dbReference type="NCBI Taxonomy" id="1735"/>
    <lineage>
        <taxon>Bacteria</taxon>
        <taxon>Bacillati</taxon>
        <taxon>Bacillota</taxon>
        <taxon>Erysipelotrichia</taxon>
        <taxon>Erysipelotrichales</taxon>
        <taxon>Erysipelotrichaceae</taxon>
        <taxon>Holdemanella</taxon>
    </lineage>
</organism>
<sequence>MKYKTLVMKQINQHTYQYSMNAPLDHLSPILSFDEEILKVNFGNELEYALNCAKRKEVLKDGFLLEPKENMTLTEWTPFFALSLILKYYKSFRKLPPVLMSVDKKTQEKYSQEELIQNLFQ</sequence>
<evidence type="ECO:0000313" key="2">
    <source>
        <dbReference type="Proteomes" id="UP000265489"/>
    </source>
</evidence>
<dbReference type="Proteomes" id="UP000265489">
    <property type="component" value="Unassembled WGS sequence"/>
</dbReference>
<dbReference type="GeneID" id="66579187"/>